<comment type="catalytic activity">
    <reaction evidence="4">
        <text>a 2'-deoxyadenosine in DNA + S-adenosyl-L-methionine = an N(6)-methyl-2'-deoxyadenosine in DNA + S-adenosyl-L-homocysteine + H(+)</text>
        <dbReference type="Rhea" id="RHEA:15197"/>
        <dbReference type="Rhea" id="RHEA-COMP:12418"/>
        <dbReference type="Rhea" id="RHEA-COMP:12419"/>
        <dbReference type="ChEBI" id="CHEBI:15378"/>
        <dbReference type="ChEBI" id="CHEBI:57856"/>
        <dbReference type="ChEBI" id="CHEBI:59789"/>
        <dbReference type="ChEBI" id="CHEBI:90615"/>
        <dbReference type="ChEBI" id="CHEBI:90616"/>
        <dbReference type="EC" id="2.1.1.72"/>
    </reaction>
</comment>
<reference evidence="6 7" key="1">
    <citation type="journal article" date="2012" name="J. Bacteriol.">
        <title>Genome Sequence of Nitratireductor indicus Type Strain C115.</title>
        <authorList>
            <person name="Lai Q."/>
            <person name="Li G."/>
            <person name="Yu Z."/>
            <person name="Shao Z."/>
        </authorList>
    </citation>
    <scope>NUCLEOTIDE SEQUENCE [LARGE SCALE GENOMIC DNA]</scope>
    <source>
        <strain evidence="6 7">C115</strain>
    </source>
</reference>
<dbReference type="PANTHER" id="PTHR13370:SF3">
    <property type="entry name" value="TRNA (GUANINE(10)-N2)-METHYLTRANSFERASE HOMOLOG"/>
    <property type="match status" value="1"/>
</dbReference>
<sequence>NFGCRLTYLLAKGNPVQPEHPIPDVLDFPYTGNKLHPTQKPVQALRPLIEAFTKPGELVLDPFCGSGSTLAAAQKLGRDWIGIELDSDHHGTASKRLASPQRHRPAA</sequence>
<proteinExistence type="predicted"/>
<name>K2P0H8_9HYPH</name>
<dbReference type="InterPro" id="IPR002941">
    <property type="entry name" value="DNA_methylase_N4/N6"/>
</dbReference>
<dbReference type="Pfam" id="PF01555">
    <property type="entry name" value="N6_N4_Mtase"/>
    <property type="match status" value="1"/>
</dbReference>
<dbReference type="SUPFAM" id="SSF53335">
    <property type="entry name" value="S-adenosyl-L-methionine-dependent methyltransferases"/>
    <property type="match status" value="1"/>
</dbReference>
<dbReference type="GO" id="GO:0032259">
    <property type="term" value="P:methylation"/>
    <property type="evidence" value="ECO:0007669"/>
    <property type="project" value="UniProtKB-KW"/>
</dbReference>
<dbReference type="EC" id="2.1.1.72" evidence="1"/>
<dbReference type="Proteomes" id="UP000007374">
    <property type="component" value="Unassembled WGS sequence"/>
</dbReference>
<dbReference type="InterPro" id="IPR001091">
    <property type="entry name" value="RM_Methyltransferase"/>
</dbReference>
<dbReference type="GO" id="GO:0005737">
    <property type="term" value="C:cytoplasm"/>
    <property type="evidence" value="ECO:0007669"/>
    <property type="project" value="TreeGrafter"/>
</dbReference>
<protein>
    <recommendedName>
        <fullName evidence="1">site-specific DNA-methyltransferase (adenine-specific)</fullName>
        <ecNumber evidence="1">2.1.1.72</ecNumber>
    </recommendedName>
</protein>
<feature type="non-terminal residue" evidence="6">
    <location>
        <position position="1"/>
    </location>
</feature>
<dbReference type="InterPro" id="IPR029063">
    <property type="entry name" value="SAM-dependent_MTases_sf"/>
</dbReference>
<evidence type="ECO:0000259" key="5">
    <source>
        <dbReference type="Pfam" id="PF01555"/>
    </source>
</evidence>
<dbReference type="PRINTS" id="PR00508">
    <property type="entry name" value="S21N4MTFRASE"/>
</dbReference>
<dbReference type="EMBL" id="AMSI01000015">
    <property type="protein sequence ID" value="EKF40841.1"/>
    <property type="molecule type" value="Genomic_DNA"/>
</dbReference>
<comment type="caution">
    <text evidence="6">The sequence shown here is derived from an EMBL/GenBank/DDBJ whole genome shotgun (WGS) entry which is preliminary data.</text>
</comment>
<keyword evidence="7" id="KW-1185">Reference proteome</keyword>
<dbReference type="AlphaFoldDB" id="K2P0H8"/>
<accession>K2P0H8</accession>
<dbReference type="GO" id="GO:0008170">
    <property type="term" value="F:N-methyltransferase activity"/>
    <property type="evidence" value="ECO:0007669"/>
    <property type="project" value="InterPro"/>
</dbReference>
<dbReference type="GO" id="GO:0003677">
    <property type="term" value="F:DNA binding"/>
    <property type="evidence" value="ECO:0007669"/>
    <property type="project" value="InterPro"/>
</dbReference>
<gene>
    <name evidence="6" type="ORF">NA8A_19588</name>
</gene>
<dbReference type="PATRIC" id="fig|1231190.3.peg.4044"/>
<dbReference type="eggNOG" id="COG0863">
    <property type="taxonomic scope" value="Bacteria"/>
</dbReference>
<keyword evidence="2 6" id="KW-0489">Methyltransferase</keyword>
<evidence type="ECO:0000256" key="1">
    <source>
        <dbReference type="ARBA" id="ARBA00011900"/>
    </source>
</evidence>
<organism evidence="6 7">
    <name type="scientific">Nitratireductor indicus C115</name>
    <dbReference type="NCBI Taxonomy" id="1231190"/>
    <lineage>
        <taxon>Bacteria</taxon>
        <taxon>Pseudomonadati</taxon>
        <taxon>Pseudomonadota</taxon>
        <taxon>Alphaproteobacteria</taxon>
        <taxon>Hyphomicrobiales</taxon>
        <taxon>Phyllobacteriaceae</taxon>
        <taxon>Nitratireductor</taxon>
    </lineage>
</organism>
<dbReference type="STRING" id="721133.SAMN05216176_1132"/>
<evidence type="ECO:0000256" key="3">
    <source>
        <dbReference type="ARBA" id="ARBA00022679"/>
    </source>
</evidence>
<keyword evidence="3" id="KW-0808">Transferase</keyword>
<evidence type="ECO:0000256" key="2">
    <source>
        <dbReference type="ARBA" id="ARBA00022603"/>
    </source>
</evidence>
<dbReference type="Gene3D" id="3.40.50.150">
    <property type="entry name" value="Vaccinia Virus protein VP39"/>
    <property type="match status" value="1"/>
</dbReference>
<dbReference type="GO" id="GO:0009007">
    <property type="term" value="F:site-specific DNA-methyltransferase (adenine-specific) activity"/>
    <property type="evidence" value="ECO:0007669"/>
    <property type="project" value="UniProtKB-EC"/>
</dbReference>
<evidence type="ECO:0000313" key="7">
    <source>
        <dbReference type="Proteomes" id="UP000007374"/>
    </source>
</evidence>
<evidence type="ECO:0000313" key="6">
    <source>
        <dbReference type="EMBL" id="EKF40841.1"/>
    </source>
</evidence>
<evidence type="ECO:0000256" key="4">
    <source>
        <dbReference type="ARBA" id="ARBA00047942"/>
    </source>
</evidence>
<feature type="domain" description="DNA methylase N-4/N-6" evidence="5">
    <location>
        <begin position="31"/>
        <end position="91"/>
    </location>
</feature>
<dbReference type="PANTHER" id="PTHR13370">
    <property type="entry name" value="RNA METHYLASE-RELATED"/>
    <property type="match status" value="1"/>
</dbReference>
<dbReference type="RefSeq" id="WP_009452129.1">
    <property type="nucleotide sequence ID" value="NZ_AMSI01000015.1"/>
</dbReference>